<dbReference type="EMBL" id="WJPP01000001">
    <property type="protein sequence ID" value="MRH77371.1"/>
    <property type="molecule type" value="Genomic_DNA"/>
</dbReference>
<comment type="caution">
    <text evidence="2">The sequence shown here is derived from an EMBL/GenBank/DDBJ whole genome shotgun (WGS) entry which is preliminary data.</text>
</comment>
<dbReference type="RefSeq" id="WP_153718425.1">
    <property type="nucleotide sequence ID" value="NZ_WJPP01000001.1"/>
</dbReference>
<evidence type="ECO:0000313" key="2">
    <source>
        <dbReference type="EMBL" id="MRH77371.1"/>
    </source>
</evidence>
<organism evidence="2 3">
    <name type="scientific">Spiribacter salilacus</name>
    <dbReference type="NCBI Taxonomy" id="2664894"/>
    <lineage>
        <taxon>Bacteria</taxon>
        <taxon>Pseudomonadati</taxon>
        <taxon>Pseudomonadota</taxon>
        <taxon>Gammaproteobacteria</taxon>
        <taxon>Chromatiales</taxon>
        <taxon>Ectothiorhodospiraceae</taxon>
        <taxon>Spiribacter</taxon>
    </lineage>
</organism>
<gene>
    <name evidence="2" type="ORF">GH984_01420</name>
</gene>
<accession>A0A6N7QLT3</accession>
<keyword evidence="1" id="KW-0472">Membrane</keyword>
<protein>
    <submittedName>
        <fullName evidence="2">Uncharacterized protein</fullName>
    </submittedName>
</protein>
<evidence type="ECO:0000256" key="1">
    <source>
        <dbReference type="SAM" id="Phobius"/>
    </source>
</evidence>
<evidence type="ECO:0000313" key="3">
    <source>
        <dbReference type="Proteomes" id="UP000433788"/>
    </source>
</evidence>
<feature type="transmembrane region" description="Helical" evidence="1">
    <location>
        <begin position="12"/>
        <end position="30"/>
    </location>
</feature>
<proteinExistence type="predicted"/>
<sequence length="242" mass="26711">MNRQQGSALSETLIGLMVLLPAFVAMDYLGRLQEMRRDSIELTRAASWETTVRPVADALGNPSISRMAGMDRTVDNPLWQRHGTSLIDNNNPPEIERTKNPDGELLSEYRLGVRTFAHGQFIPDWVSLLGLSGNMLGLPQETAPINTAAVNALALLDTVEPDKPITFNPTASLTPDSWVAHSDAEYQARLEQISYSGVVWAFTIPAHLVLGFLPIFKEGRYAAATDFIPQSRIHSNSRKTGR</sequence>
<dbReference type="AlphaFoldDB" id="A0A6N7QLT3"/>
<dbReference type="Proteomes" id="UP000433788">
    <property type="component" value="Unassembled WGS sequence"/>
</dbReference>
<name>A0A6N7QLT3_9GAMM</name>
<keyword evidence="1" id="KW-1133">Transmembrane helix</keyword>
<keyword evidence="1" id="KW-0812">Transmembrane</keyword>
<keyword evidence="3" id="KW-1185">Reference proteome</keyword>
<reference evidence="2 3" key="1">
    <citation type="submission" date="2019-11" db="EMBL/GenBank/DDBJ databases">
        <authorList>
            <person name="Zhang X.Y."/>
        </authorList>
    </citation>
    <scope>NUCLEOTIDE SEQUENCE [LARGE SCALE GENOMIC DNA]</scope>
    <source>
        <strain evidence="2 3">C176</strain>
    </source>
</reference>